<dbReference type="Gene3D" id="2.40.160.50">
    <property type="entry name" value="membrane protein fhac: a member of the omp85/tpsb transporter family"/>
    <property type="match status" value="1"/>
</dbReference>
<gene>
    <name evidence="1" type="ORF">HWI92_18470</name>
</gene>
<evidence type="ECO:0000313" key="1">
    <source>
        <dbReference type="EMBL" id="QRR02758.1"/>
    </source>
</evidence>
<organism evidence="1 2">
    <name type="scientific">Dyadobacter sandarakinus</name>
    <dbReference type="NCBI Taxonomy" id="2747268"/>
    <lineage>
        <taxon>Bacteria</taxon>
        <taxon>Pseudomonadati</taxon>
        <taxon>Bacteroidota</taxon>
        <taxon>Cytophagia</taxon>
        <taxon>Cytophagales</taxon>
        <taxon>Spirosomataceae</taxon>
        <taxon>Dyadobacter</taxon>
    </lineage>
</organism>
<name>A0ABX7IAL9_9BACT</name>
<evidence type="ECO:0008006" key="3">
    <source>
        <dbReference type="Google" id="ProtNLM"/>
    </source>
</evidence>
<protein>
    <recommendedName>
        <fullName evidence="3">Surface antigen</fullName>
    </recommendedName>
</protein>
<dbReference type="Proteomes" id="UP000612680">
    <property type="component" value="Chromosome"/>
</dbReference>
<reference evidence="1 2" key="1">
    <citation type="submission" date="2020-06" db="EMBL/GenBank/DDBJ databases">
        <title>Dyadobacter sandarakinus sp. nov., isolated from the soil of the Arctic Yellow River Station.</title>
        <authorList>
            <person name="Zhang Y."/>
            <person name="Peng F."/>
        </authorList>
    </citation>
    <scope>NUCLEOTIDE SEQUENCE [LARGE SCALE GENOMIC DNA]</scope>
    <source>
        <strain evidence="1 2">Q3-56</strain>
    </source>
</reference>
<accession>A0ABX7IAL9</accession>
<keyword evidence="2" id="KW-1185">Reference proteome</keyword>
<evidence type="ECO:0000313" key="2">
    <source>
        <dbReference type="Proteomes" id="UP000612680"/>
    </source>
</evidence>
<sequence length="394" mass="43903">MICLLVVPSCSYAQTGVQNADSAAAHPDKDIMDVLKGLKKKSPDDTIKKPEKIRSGKMLFSIVPAAGYTLSSGLVGSINVNTAFYTSNPERTNISSITTNFIYTQYKQMTIPLQANIWTRSNNVNFVVDWRFFKYPQDTYGLGPYTELTDAVQLNNSHLRLHQSVLKKVGKSLFAGLGFFYDVRWNVKQAAENADLTRYGLLPRSVSAGPIATISYDNRKNSINPIEGFFANAQYRHNVTLLKSSTNWQSLIVDIRKYFNLPAGSRNTLAIWNYNWLTLHGKPPYLDLPSTGWDPSNNIGRGYIQGRFRSPKLLYLESEYRFALTRNGLLGAVVFANAQSVSAWPSNDFRKISPAGGLGLRVKVNKTSRANVAIDYGFGLHGSRGLFVNLGEVF</sequence>
<dbReference type="EMBL" id="CP056775">
    <property type="protein sequence ID" value="QRR02758.1"/>
    <property type="molecule type" value="Genomic_DNA"/>
</dbReference>
<proteinExistence type="predicted"/>